<name>A0A0Q9Y6A9_9BACI</name>
<feature type="region of interest" description="Disordered" evidence="2">
    <location>
        <begin position="163"/>
        <end position="184"/>
    </location>
</feature>
<dbReference type="Pfam" id="PF13518">
    <property type="entry name" value="HTH_28"/>
    <property type="match status" value="1"/>
</dbReference>
<feature type="region of interest" description="Disordered" evidence="2">
    <location>
        <begin position="108"/>
        <end position="142"/>
    </location>
</feature>
<dbReference type="STRING" id="217031.ABB05_08605"/>
<dbReference type="Proteomes" id="UP000077881">
    <property type="component" value="Unassembled WGS sequence"/>
</dbReference>
<evidence type="ECO:0000313" key="10">
    <source>
        <dbReference type="Proteomes" id="UP000077881"/>
    </source>
</evidence>
<dbReference type="PANTHER" id="PTHR33795:SF1">
    <property type="entry name" value="INSERTION ELEMENT IS150 PROTEIN INSJ"/>
    <property type="match status" value="1"/>
</dbReference>
<dbReference type="InterPro" id="IPR052057">
    <property type="entry name" value="IS150/IS1296_orfA-like"/>
</dbReference>
<dbReference type="SUPFAM" id="SSF46689">
    <property type="entry name" value="Homeodomain-like"/>
    <property type="match status" value="1"/>
</dbReference>
<organism evidence="4 9">
    <name type="scientific">Lederbergia galactosidilytica</name>
    <dbReference type="NCBI Taxonomy" id="217031"/>
    <lineage>
        <taxon>Bacteria</taxon>
        <taxon>Bacillati</taxon>
        <taxon>Bacillota</taxon>
        <taxon>Bacilli</taxon>
        <taxon>Bacillales</taxon>
        <taxon>Bacillaceae</taxon>
        <taxon>Lederbergia</taxon>
    </lineage>
</organism>
<keyword evidence="10" id="KW-1185">Reference proteome</keyword>
<evidence type="ECO:0000313" key="6">
    <source>
        <dbReference type="EMBL" id="OAK72309.1"/>
    </source>
</evidence>
<evidence type="ECO:0000313" key="8">
    <source>
        <dbReference type="EMBL" id="OAK72398.1"/>
    </source>
</evidence>
<reference evidence="5 10" key="1">
    <citation type="submission" date="2015-05" db="EMBL/GenBank/DDBJ databases">
        <title>Comparison of genome.</title>
        <authorList>
            <person name="Zheng Z."/>
            <person name="Sun M."/>
        </authorList>
    </citation>
    <scope>NUCLEOTIDE SEQUENCE [LARGE SCALE GENOMIC DNA]</scope>
    <source>
        <strain evidence="5 10">G25-74</strain>
    </source>
</reference>
<dbReference type="Gene3D" id="1.10.10.10">
    <property type="entry name" value="Winged helix-like DNA-binding domain superfamily/Winged helix DNA-binding domain"/>
    <property type="match status" value="1"/>
</dbReference>
<dbReference type="AlphaFoldDB" id="A0A0Q9Y6A9"/>
<evidence type="ECO:0000313" key="7">
    <source>
        <dbReference type="EMBL" id="OAK72350.1"/>
    </source>
</evidence>
<feature type="compositionally biased region" description="Low complexity" evidence="2">
    <location>
        <begin position="174"/>
        <end position="184"/>
    </location>
</feature>
<evidence type="ECO:0000259" key="3">
    <source>
        <dbReference type="Pfam" id="PF13518"/>
    </source>
</evidence>
<dbReference type="GO" id="GO:0043565">
    <property type="term" value="F:sequence-specific DNA binding"/>
    <property type="evidence" value="ECO:0007669"/>
    <property type="project" value="InterPro"/>
</dbReference>
<evidence type="ECO:0000256" key="1">
    <source>
        <dbReference type="ARBA" id="ARBA00038232"/>
    </source>
</evidence>
<dbReference type="InterPro" id="IPR010921">
    <property type="entry name" value="Trp_repressor/repl_initiator"/>
</dbReference>
<dbReference type="InterPro" id="IPR036388">
    <property type="entry name" value="WH-like_DNA-bd_sf"/>
</dbReference>
<evidence type="ECO:0000256" key="2">
    <source>
        <dbReference type="SAM" id="MobiDB-lite"/>
    </source>
</evidence>
<comment type="caution">
    <text evidence="4">The sequence shown here is derived from an EMBL/GenBank/DDBJ whole genome shotgun (WGS) entry which is preliminary data.</text>
</comment>
<dbReference type="Proteomes" id="UP000053881">
    <property type="component" value="Unassembled WGS sequence"/>
</dbReference>
<dbReference type="EMBL" id="LGPB01000113">
    <property type="protein sequence ID" value="KRG11713.1"/>
    <property type="molecule type" value="Genomic_DNA"/>
</dbReference>
<reference evidence="4 9" key="2">
    <citation type="submission" date="2015-06" db="EMBL/GenBank/DDBJ databases">
        <title>Genome sequencing project of Bacillus galactosidilyticus PL133.</title>
        <authorList>
            <person name="Gaiero J."/>
            <person name="Nicol R."/>
            <person name="Habash M."/>
        </authorList>
    </citation>
    <scope>NUCLEOTIDE SEQUENCE [LARGE SCALE GENOMIC DNA]</scope>
    <source>
        <strain evidence="4 9">PL133</strain>
    </source>
</reference>
<gene>
    <name evidence="8" type="ORF">ABB05_08605</name>
    <name evidence="7" type="ORF">ABB05_08620</name>
    <name evidence="6" type="ORF">ABB05_08690</name>
    <name evidence="5" type="ORF">ABB05_08785</name>
    <name evidence="4" type="ORF">ACA29_14980</name>
</gene>
<evidence type="ECO:0000313" key="9">
    <source>
        <dbReference type="Proteomes" id="UP000053881"/>
    </source>
</evidence>
<protein>
    <submittedName>
        <fullName evidence="4">Transposase</fullName>
    </submittedName>
</protein>
<dbReference type="EMBL" id="LDJR01000039">
    <property type="protein sequence ID" value="OAK72350.1"/>
    <property type="molecule type" value="Genomic_DNA"/>
</dbReference>
<dbReference type="PANTHER" id="PTHR33795">
    <property type="entry name" value="INSERTION ELEMENT IS150 PROTEIN INSJ"/>
    <property type="match status" value="1"/>
</dbReference>
<evidence type="ECO:0000313" key="5">
    <source>
        <dbReference type="EMBL" id="OAK72129.1"/>
    </source>
</evidence>
<dbReference type="SUPFAM" id="SSF48295">
    <property type="entry name" value="TrpR-like"/>
    <property type="match status" value="1"/>
</dbReference>
<comment type="similarity">
    <text evidence="1">Belongs to the IS150/IS1296 orfA family.</text>
</comment>
<accession>A0A0Q9Y6A9</accession>
<feature type="domain" description="Insertion element IS150 protein InsJ-like helix-turn-helix" evidence="3">
    <location>
        <begin position="8"/>
        <end position="60"/>
    </location>
</feature>
<dbReference type="EMBL" id="LDJR01000040">
    <property type="protein sequence ID" value="OAK72309.1"/>
    <property type="molecule type" value="Genomic_DNA"/>
</dbReference>
<dbReference type="PATRIC" id="fig|217031.4.peg.5066"/>
<proteinExistence type="inferred from homology"/>
<dbReference type="InterPro" id="IPR055247">
    <property type="entry name" value="InsJ-like_HTH"/>
</dbReference>
<sequence>MVKYDEAFKQNVVDAYLAGEGGFSTVAKLFGIPSPSNVERWVHAFKTFGREGLSRKKRNRHYSVQFKLDVLNYKLRTGESYQTTASAFGLHDSSIIVGWMEKWRKEGMTGLSRPKGRPSMSNKANKQNKKSKKLTREQELKKENELLRAENVYLKKLRASGINIPSRLRKQNHESSMNSEENSD</sequence>
<dbReference type="EMBL" id="LDJR01000038">
    <property type="protein sequence ID" value="OAK72398.1"/>
    <property type="molecule type" value="Genomic_DNA"/>
</dbReference>
<dbReference type="EMBL" id="LDJR01000041">
    <property type="protein sequence ID" value="OAK72129.1"/>
    <property type="molecule type" value="Genomic_DNA"/>
</dbReference>
<evidence type="ECO:0000313" key="4">
    <source>
        <dbReference type="EMBL" id="KRG11713.1"/>
    </source>
</evidence>
<dbReference type="InterPro" id="IPR009057">
    <property type="entry name" value="Homeodomain-like_sf"/>
</dbReference>